<dbReference type="Proteomes" id="UP001165367">
    <property type="component" value="Unassembled WGS sequence"/>
</dbReference>
<protein>
    <recommendedName>
        <fullName evidence="4">DUF2934 domain-containing protein</fullName>
    </recommendedName>
</protein>
<keyword evidence="3" id="KW-1185">Reference proteome</keyword>
<feature type="region of interest" description="Disordered" evidence="1">
    <location>
        <begin position="77"/>
        <end position="165"/>
    </location>
</feature>
<sequence>MQQSNDNSKDVSKDPDSLYSMWDKGGYDEKDLKYWIGNTDRSDLEFYKQSKEAEQIKEKLDSAATADSLLDAVETTLKGSREKSDQQDAVSEYIDRTTPSHDYWEEVKRGGIKEEEVRPEEGLEESAEIKDEDPDQPEVKEPVAEITDEHNEVEETSDVDDDMDGIEVVSEEMEQEMEEDDDEVCL</sequence>
<name>A0ABS9KK45_9BACT</name>
<organism evidence="2 3">
    <name type="scientific">Terrimonas ginsenosidimutans</name>
    <dbReference type="NCBI Taxonomy" id="2908004"/>
    <lineage>
        <taxon>Bacteria</taxon>
        <taxon>Pseudomonadati</taxon>
        <taxon>Bacteroidota</taxon>
        <taxon>Chitinophagia</taxon>
        <taxon>Chitinophagales</taxon>
        <taxon>Chitinophagaceae</taxon>
        <taxon>Terrimonas</taxon>
    </lineage>
</organism>
<feature type="region of interest" description="Disordered" evidence="1">
    <location>
        <begin position="1"/>
        <end position="25"/>
    </location>
</feature>
<feature type="compositionally biased region" description="Basic and acidic residues" evidence="1">
    <location>
        <begin position="137"/>
        <end position="150"/>
    </location>
</feature>
<reference evidence="2" key="1">
    <citation type="submission" date="2022-01" db="EMBL/GenBank/DDBJ databases">
        <authorList>
            <person name="Jo J.-H."/>
            <person name="Im W.-T."/>
        </authorList>
    </citation>
    <scope>NUCLEOTIDE SEQUENCE</scope>
    <source>
        <strain evidence="2">NA20</strain>
    </source>
</reference>
<dbReference type="RefSeq" id="WP_237867921.1">
    <property type="nucleotide sequence ID" value="NZ_JAKLTR010000001.1"/>
</dbReference>
<gene>
    <name evidence="2" type="ORF">LZZ85_00310</name>
</gene>
<feature type="compositionally biased region" description="Acidic residues" evidence="1">
    <location>
        <begin position="151"/>
        <end position="165"/>
    </location>
</feature>
<feature type="compositionally biased region" description="Basic and acidic residues" evidence="1">
    <location>
        <begin position="93"/>
        <end position="121"/>
    </location>
</feature>
<comment type="caution">
    <text evidence="2">The sequence shown here is derived from an EMBL/GenBank/DDBJ whole genome shotgun (WGS) entry which is preliminary data.</text>
</comment>
<feature type="compositionally biased region" description="Basic and acidic residues" evidence="1">
    <location>
        <begin position="7"/>
        <end position="16"/>
    </location>
</feature>
<evidence type="ECO:0008006" key="4">
    <source>
        <dbReference type="Google" id="ProtNLM"/>
    </source>
</evidence>
<evidence type="ECO:0000313" key="2">
    <source>
        <dbReference type="EMBL" id="MCG2612692.1"/>
    </source>
</evidence>
<accession>A0ABS9KK45</accession>
<feature type="compositionally biased region" description="Acidic residues" evidence="1">
    <location>
        <begin position="122"/>
        <end position="136"/>
    </location>
</feature>
<evidence type="ECO:0000256" key="1">
    <source>
        <dbReference type="SAM" id="MobiDB-lite"/>
    </source>
</evidence>
<dbReference type="EMBL" id="JAKLTR010000001">
    <property type="protein sequence ID" value="MCG2612692.1"/>
    <property type="molecule type" value="Genomic_DNA"/>
</dbReference>
<evidence type="ECO:0000313" key="3">
    <source>
        <dbReference type="Proteomes" id="UP001165367"/>
    </source>
</evidence>
<proteinExistence type="predicted"/>